<accession>A0A8K0ULM6</accession>
<evidence type="ECO:0000256" key="5">
    <source>
        <dbReference type="ARBA" id="ARBA00023180"/>
    </source>
</evidence>
<keyword evidence="4" id="KW-0378">Hydrolase</keyword>
<dbReference type="PANTHER" id="PTHR11802:SF452">
    <property type="entry name" value="CARBOXYPEPTIDASE"/>
    <property type="match status" value="1"/>
</dbReference>
<dbReference type="PRINTS" id="PR00724">
    <property type="entry name" value="CRBOXYPTASEC"/>
</dbReference>
<keyword evidence="8" id="KW-1185">Reference proteome</keyword>
<evidence type="ECO:0000256" key="2">
    <source>
        <dbReference type="ARBA" id="ARBA00022645"/>
    </source>
</evidence>
<dbReference type="EMBL" id="JAEVFJ010000020">
    <property type="protein sequence ID" value="KAH8099460.1"/>
    <property type="molecule type" value="Genomic_DNA"/>
</dbReference>
<feature type="signal peptide" evidence="6">
    <location>
        <begin position="1"/>
        <end position="22"/>
    </location>
</feature>
<keyword evidence="6" id="KW-0732">Signal</keyword>
<dbReference type="OrthoDB" id="443318at2759"/>
<dbReference type="Proteomes" id="UP000813824">
    <property type="component" value="Unassembled WGS sequence"/>
</dbReference>
<organism evidence="7 8">
    <name type="scientific">Cristinia sonorae</name>
    <dbReference type="NCBI Taxonomy" id="1940300"/>
    <lineage>
        <taxon>Eukaryota</taxon>
        <taxon>Fungi</taxon>
        <taxon>Dikarya</taxon>
        <taxon>Basidiomycota</taxon>
        <taxon>Agaricomycotina</taxon>
        <taxon>Agaricomycetes</taxon>
        <taxon>Agaricomycetidae</taxon>
        <taxon>Agaricales</taxon>
        <taxon>Pleurotineae</taxon>
        <taxon>Stephanosporaceae</taxon>
        <taxon>Cristinia</taxon>
    </lineage>
</organism>
<dbReference type="Gene3D" id="1.10.287.410">
    <property type="match status" value="1"/>
</dbReference>
<comment type="caution">
    <text evidence="7">The sequence shown here is derived from an EMBL/GenBank/DDBJ whole genome shotgun (WGS) entry which is preliminary data.</text>
</comment>
<evidence type="ECO:0000313" key="8">
    <source>
        <dbReference type="Proteomes" id="UP000813824"/>
    </source>
</evidence>
<reference evidence="7" key="1">
    <citation type="journal article" date="2021" name="New Phytol.">
        <title>Evolutionary innovations through gain and loss of genes in the ectomycorrhizal Boletales.</title>
        <authorList>
            <person name="Wu G."/>
            <person name="Miyauchi S."/>
            <person name="Morin E."/>
            <person name="Kuo A."/>
            <person name="Drula E."/>
            <person name="Varga T."/>
            <person name="Kohler A."/>
            <person name="Feng B."/>
            <person name="Cao Y."/>
            <person name="Lipzen A."/>
            <person name="Daum C."/>
            <person name="Hundley H."/>
            <person name="Pangilinan J."/>
            <person name="Johnson J."/>
            <person name="Barry K."/>
            <person name="LaButti K."/>
            <person name="Ng V."/>
            <person name="Ahrendt S."/>
            <person name="Min B."/>
            <person name="Choi I.G."/>
            <person name="Park H."/>
            <person name="Plett J.M."/>
            <person name="Magnuson J."/>
            <person name="Spatafora J.W."/>
            <person name="Nagy L.G."/>
            <person name="Henrissat B."/>
            <person name="Grigoriev I.V."/>
            <person name="Yang Z.L."/>
            <person name="Xu J."/>
            <person name="Martin F.M."/>
        </authorList>
    </citation>
    <scope>NUCLEOTIDE SEQUENCE</scope>
    <source>
        <strain evidence="7">KKN 215</strain>
    </source>
</reference>
<proteinExistence type="inferred from homology"/>
<dbReference type="Pfam" id="PF00450">
    <property type="entry name" value="Peptidase_S10"/>
    <property type="match status" value="2"/>
</dbReference>
<name>A0A8K0ULM6_9AGAR</name>
<dbReference type="AlphaFoldDB" id="A0A8K0ULM6"/>
<dbReference type="PANTHER" id="PTHR11802">
    <property type="entry name" value="SERINE PROTEASE FAMILY S10 SERINE CARBOXYPEPTIDASE"/>
    <property type="match status" value="1"/>
</dbReference>
<feature type="chain" id="PRO_5035474132" evidence="6">
    <location>
        <begin position="23"/>
        <end position="483"/>
    </location>
</feature>
<dbReference type="InterPro" id="IPR029058">
    <property type="entry name" value="AB_hydrolase_fold"/>
</dbReference>
<dbReference type="Gene3D" id="3.40.50.1820">
    <property type="entry name" value="alpha/beta hydrolase"/>
    <property type="match status" value="1"/>
</dbReference>
<keyword evidence="5" id="KW-0325">Glycoprotein</keyword>
<dbReference type="GO" id="GO:0004185">
    <property type="term" value="F:serine-type carboxypeptidase activity"/>
    <property type="evidence" value="ECO:0007669"/>
    <property type="project" value="InterPro"/>
</dbReference>
<evidence type="ECO:0000256" key="6">
    <source>
        <dbReference type="SAM" id="SignalP"/>
    </source>
</evidence>
<keyword evidence="2 7" id="KW-0121">Carboxypeptidase</keyword>
<evidence type="ECO:0000256" key="3">
    <source>
        <dbReference type="ARBA" id="ARBA00022670"/>
    </source>
</evidence>
<gene>
    <name evidence="7" type="ORF">BXZ70DRAFT_1000949</name>
</gene>
<evidence type="ECO:0000256" key="1">
    <source>
        <dbReference type="ARBA" id="ARBA00009431"/>
    </source>
</evidence>
<dbReference type="GO" id="GO:0006508">
    <property type="term" value="P:proteolysis"/>
    <property type="evidence" value="ECO:0007669"/>
    <property type="project" value="UniProtKB-KW"/>
</dbReference>
<protein>
    <submittedName>
        <fullName evidence="7">Peptidase S10 serine carboxypeptidase</fullName>
    </submittedName>
</protein>
<dbReference type="SUPFAM" id="SSF53474">
    <property type="entry name" value="alpha/beta-Hydrolases"/>
    <property type="match status" value="1"/>
</dbReference>
<keyword evidence="3" id="KW-0645">Protease</keyword>
<evidence type="ECO:0000313" key="7">
    <source>
        <dbReference type="EMBL" id="KAH8099460.1"/>
    </source>
</evidence>
<evidence type="ECO:0000256" key="4">
    <source>
        <dbReference type="ARBA" id="ARBA00022801"/>
    </source>
</evidence>
<dbReference type="GO" id="GO:0000324">
    <property type="term" value="C:fungal-type vacuole"/>
    <property type="evidence" value="ECO:0007669"/>
    <property type="project" value="TreeGrafter"/>
</dbReference>
<comment type="similarity">
    <text evidence="1">Belongs to the peptidase S10 family.</text>
</comment>
<sequence>MCRAALVTIAGLLLLQALGAVSKPLNGPDVFDQNVFADWSVAGGVDVALEEIQGAAGLEENLIPHHQLRITNSKSEVCDITVKQHSGFLDISDGRHLFFWFFEARNDPQNAPLMLWLNVECGNDTVHNPHSWNEHLNIIYLDEPIGTGYSYSSDGSKVNTLADLAVDVYAFLTIFLKRFPEYVSAPLHIAGESWGGHYVPTIASYVHEKNQEFKYYPRKGMIHVNLASVILANGLTEPYSQFESIPDYKCGGAPYPYLEPESAACGVLRTNRPVCLRMINSCYKFKTKSVCAAATAECWPVMMGTGRDARNPYDIRVDCNRNASVCYPELDDAERWMNLPAVKKALGAPPAAQFKGCNYAVNSEFYLQGQAIHNSAAFLPKLLHNGVRVMVYAGDVDSVCNYIGVELWMTRLQNDFHAEFSEAGNNLWRTKESGYLAGTVRGAGKGAGNYTFVRIFDAGHMAPHDQPEATLDMIERWIHDRPW</sequence>
<dbReference type="InterPro" id="IPR001563">
    <property type="entry name" value="Peptidase_S10"/>
</dbReference>